<dbReference type="AlphaFoldDB" id="A0A7D4U6H7"/>
<feature type="DNA-binding region" description="H-T-H motif" evidence="4">
    <location>
        <begin position="49"/>
        <end position="68"/>
    </location>
</feature>
<name>A0A7D4U6H7_9MICO</name>
<evidence type="ECO:0000256" key="5">
    <source>
        <dbReference type="SAM" id="MobiDB-lite"/>
    </source>
</evidence>
<proteinExistence type="predicted"/>
<dbReference type="InterPro" id="IPR036271">
    <property type="entry name" value="Tet_transcr_reg_TetR-rel_C_sf"/>
</dbReference>
<feature type="region of interest" description="Disordered" evidence="5">
    <location>
        <begin position="1"/>
        <end position="25"/>
    </location>
</feature>
<evidence type="ECO:0000313" key="7">
    <source>
        <dbReference type="EMBL" id="QKJ18366.1"/>
    </source>
</evidence>
<accession>A0A7D4U6H7</accession>
<sequence>MSDGNSRNEVAAPPTARRRGPYRKSATTRQAILDAAMDVFAARGYAGGSLREIAGRIGIDQSSILHHFPTKQALLRAVMEERDRRDDDVLAEARPATIADVPEAFLALARRNASTPGVLQLYSLLAAESVTPQHPLGDYFRERLPRVRAGFAQWFAELDAAGMLRAGLTPDFAASAFFALWEGAQLHSVIDPAGIDVVDVLERFLDLVTEHAPEKGLHR</sequence>
<dbReference type="SUPFAM" id="SSF46689">
    <property type="entry name" value="Homeodomain-like"/>
    <property type="match status" value="1"/>
</dbReference>
<evidence type="ECO:0000256" key="4">
    <source>
        <dbReference type="PROSITE-ProRule" id="PRU00335"/>
    </source>
</evidence>
<dbReference type="PRINTS" id="PR00455">
    <property type="entry name" value="HTHTETR"/>
</dbReference>
<evidence type="ECO:0000256" key="3">
    <source>
        <dbReference type="ARBA" id="ARBA00023163"/>
    </source>
</evidence>
<dbReference type="PROSITE" id="PS50977">
    <property type="entry name" value="HTH_TETR_2"/>
    <property type="match status" value="1"/>
</dbReference>
<dbReference type="EMBL" id="CP054038">
    <property type="protein sequence ID" value="QKJ18366.1"/>
    <property type="molecule type" value="Genomic_DNA"/>
</dbReference>
<reference evidence="7 8" key="1">
    <citation type="submission" date="2020-05" db="EMBL/GenBank/DDBJ databases">
        <title>Strain PA2F3 complete genome.</title>
        <authorList>
            <person name="Kim Y.-S."/>
            <person name="Kim S.-J."/>
            <person name="Jung H.-k."/>
            <person name="Kim S.-E."/>
            <person name="Kim K.-H."/>
        </authorList>
    </citation>
    <scope>NUCLEOTIDE SEQUENCE [LARGE SCALE GENOMIC DNA]</scope>
    <source>
        <strain evidence="7 8">PA2F3</strain>
    </source>
</reference>
<keyword evidence="2 4" id="KW-0238">DNA-binding</keyword>
<dbReference type="InterPro" id="IPR009057">
    <property type="entry name" value="Homeodomain-like_sf"/>
</dbReference>
<keyword evidence="3" id="KW-0804">Transcription</keyword>
<keyword evidence="1" id="KW-0805">Transcription regulation</keyword>
<dbReference type="Pfam" id="PF00440">
    <property type="entry name" value="TetR_N"/>
    <property type="match status" value="1"/>
</dbReference>
<dbReference type="InterPro" id="IPR001647">
    <property type="entry name" value="HTH_TetR"/>
</dbReference>
<dbReference type="Proteomes" id="UP000502498">
    <property type="component" value="Chromosome"/>
</dbReference>
<dbReference type="Gene3D" id="1.10.357.10">
    <property type="entry name" value="Tetracycline Repressor, domain 2"/>
    <property type="match status" value="1"/>
</dbReference>
<protein>
    <submittedName>
        <fullName evidence="7">TetR/AcrR family transcriptional regulator</fullName>
    </submittedName>
</protein>
<evidence type="ECO:0000259" key="6">
    <source>
        <dbReference type="PROSITE" id="PS50977"/>
    </source>
</evidence>
<dbReference type="GO" id="GO:0003677">
    <property type="term" value="F:DNA binding"/>
    <property type="evidence" value="ECO:0007669"/>
    <property type="project" value="UniProtKB-UniRule"/>
</dbReference>
<feature type="domain" description="HTH tetR-type" evidence="6">
    <location>
        <begin position="26"/>
        <end position="86"/>
    </location>
</feature>
<dbReference type="PANTHER" id="PTHR47506:SF1">
    <property type="entry name" value="HTH-TYPE TRANSCRIPTIONAL REGULATOR YJDC"/>
    <property type="match status" value="1"/>
</dbReference>
<dbReference type="PANTHER" id="PTHR47506">
    <property type="entry name" value="TRANSCRIPTIONAL REGULATORY PROTEIN"/>
    <property type="match status" value="1"/>
</dbReference>
<evidence type="ECO:0000256" key="2">
    <source>
        <dbReference type="ARBA" id="ARBA00023125"/>
    </source>
</evidence>
<gene>
    <name evidence="7" type="ORF">HQM25_02430</name>
</gene>
<dbReference type="RefSeq" id="WP_172988782.1">
    <property type="nucleotide sequence ID" value="NZ_CP054038.1"/>
</dbReference>
<evidence type="ECO:0000313" key="8">
    <source>
        <dbReference type="Proteomes" id="UP000502498"/>
    </source>
</evidence>
<evidence type="ECO:0000256" key="1">
    <source>
        <dbReference type="ARBA" id="ARBA00023015"/>
    </source>
</evidence>
<organism evidence="7 8">
    <name type="scientific">Microbacterium hominis</name>
    <dbReference type="NCBI Taxonomy" id="162426"/>
    <lineage>
        <taxon>Bacteria</taxon>
        <taxon>Bacillati</taxon>
        <taxon>Actinomycetota</taxon>
        <taxon>Actinomycetes</taxon>
        <taxon>Micrococcales</taxon>
        <taxon>Microbacteriaceae</taxon>
        <taxon>Microbacterium</taxon>
    </lineage>
</organism>
<dbReference type="SUPFAM" id="SSF48498">
    <property type="entry name" value="Tetracyclin repressor-like, C-terminal domain"/>
    <property type="match status" value="1"/>
</dbReference>